<keyword evidence="3" id="KW-1185">Reference proteome</keyword>
<feature type="compositionally biased region" description="Basic residues" evidence="1">
    <location>
        <begin position="143"/>
        <end position="158"/>
    </location>
</feature>
<feature type="region of interest" description="Disordered" evidence="1">
    <location>
        <begin position="139"/>
        <end position="193"/>
    </location>
</feature>
<dbReference type="AlphaFoldDB" id="A0A4P7C3B9"/>
<evidence type="ECO:0000313" key="3">
    <source>
        <dbReference type="Proteomes" id="UP000294325"/>
    </source>
</evidence>
<evidence type="ECO:0000313" key="2">
    <source>
        <dbReference type="EMBL" id="QBQ55292.1"/>
    </source>
</evidence>
<dbReference type="KEGG" id="nwr:E3U44_12800"/>
<gene>
    <name evidence="2" type="ORF">E3U44_12800</name>
</gene>
<accession>A0A4P7C3B9</accession>
<dbReference type="Gene3D" id="1.20.5.170">
    <property type="match status" value="1"/>
</dbReference>
<reference evidence="2 3" key="1">
    <citation type="submission" date="2019-03" db="EMBL/GenBank/DDBJ databases">
        <title>The genome sequence of Nitrosococcus wardiae strain D1FHST reveals the archetypal metabolic capacity of ammonia-oxidizing Gammaproteobacteria.</title>
        <authorList>
            <person name="Wang L."/>
            <person name="Lim C.K."/>
            <person name="Hanson T.E."/>
            <person name="Dang H."/>
            <person name="Klotz M.G."/>
        </authorList>
    </citation>
    <scope>NUCLEOTIDE SEQUENCE [LARGE SCALE GENOMIC DNA]</scope>
    <source>
        <strain evidence="2 3">D1FHS</strain>
    </source>
</reference>
<proteinExistence type="predicted"/>
<name>A0A4P7C3B9_9GAMM</name>
<evidence type="ECO:0000256" key="1">
    <source>
        <dbReference type="SAM" id="MobiDB-lite"/>
    </source>
</evidence>
<dbReference type="OrthoDB" id="5767241at2"/>
<sequence>MARARKSPGTKNLQAQAEDAVAMFESEFDTVRQKLPAEYEKAIAATERTLASRLKNLETLKGRLAKAMDRLAKAREQKKIKTTAAVQTRFEKAQLAVAELKANITELRAEIAVLRKEVSDLKKRSRQFQTIEKAIQKLEKKAAKPRKYRRRKKTKTPARAKGSEPQWEKFAEGKATTSNKKPAFVGQEEEAEV</sequence>
<dbReference type="EMBL" id="CP038033">
    <property type="protein sequence ID" value="QBQ55292.1"/>
    <property type="molecule type" value="Genomic_DNA"/>
</dbReference>
<organism evidence="2 3">
    <name type="scientific">Nitrosococcus wardiae</name>
    <dbReference type="NCBI Taxonomy" id="1814290"/>
    <lineage>
        <taxon>Bacteria</taxon>
        <taxon>Pseudomonadati</taxon>
        <taxon>Pseudomonadota</taxon>
        <taxon>Gammaproteobacteria</taxon>
        <taxon>Chromatiales</taxon>
        <taxon>Chromatiaceae</taxon>
        <taxon>Nitrosococcus</taxon>
    </lineage>
</organism>
<protein>
    <submittedName>
        <fullName evidence="2">Uncharacterized protein</fullName>
    </submittedName>
</protein>
<dbReference type="RefSeq" id="WP_134358555.1">
    <property type="nucleotide sequence ID" value="NZ_CP038033.1"/>
</dbReference>
<dbReference type="Proteomes" id="UP000294325">
    <property type="component" value="Chromosome"/>
</dbReference>